<dbReference type="Gene3D" id="3.40.960.10">
    <property type="entry name" value="VSR Endonuclease"/>
    <property type="match status" value="1"/>
</dbReference>
<protein>
    <recommendedName>
        <fullName evidence="2">DUF559 domain-containing protein</fullName>
    </recommendedName>
</protein>
<dbReference type="InterPro" id="IPR011335">
    <property type="entry name" value="Restrct_endonuc-II-like"/>
</dbReference>
<evidence type="ECO:0008006" key="2">
    <source>
        <dbReference type="Google" id="ProtNLM"/>
    </source>
</evidence>
<dbReference type="AlphaFoldDB" id="A0A6N2STK5"/>
<name>A0A6N2STK5_9ACTO</name>
<evidence type="ECO:0000313" key="1">
    <source>
        <dbReference type="EMBL" id="VYS95591.1"/>
    </source>
</evidence>
<dbReference type="EMBL" id="CACRSM010000002">
    <property type="protein sequence ID" value="VYS95591.1"/>
    <property type="molecule type" value="Genomic_DNA"/>
</dbReference>
<dbReference type="SUPFAM" id="SSF52980">
    <property type="entry name" value="Restriction endonuclease-like"/>
    <property type="match status" value="1"/>
</dbReference>
<proteinExistence type="predicted"/>
<gene>
    <name evidence="1" type="ORF">AOLFYP35_00977</name>
</gene>
<organism evidence="1">
    <name type="scientific">Schaalia odontolytica</name>
    <dbReference type="NCBI Taxonomy" id="1660"/>
    <lineage>
        <taxon>Bacteria</taxon>
        <taxon>Bacillati</taxon>
        <taxon>Actinomycetota</taxon>
        <taxon>Actinomycetes</taxon>
        <taxon>Actinomycetales</taxon>
        <taxon>Actinomycetaceae</taxon>
        <taxon>Schaalia</taxon>
    </lineage>
</organism>
<sequence length="254" mass="29007">MPAALRVYRRTPPITSERTQVSGLLTEHPYDALIRCAMHDDALQAFTLGCSALHKWSGFSNFSQDACRGRAEVIRKKLLSRLERAEGHRGCVRARRILSSIDPGCDNPAEAALTWVVRALCPYEVSTQYEFTAGGRRFFVDIAIPHTKLIIEFDGIEKLGSTQGEFDRAKRSWLQREQALQDQGWRFLRVNWMDFNDWNELRRRMSSAIGVATQPIPARYALLWEPPSERCDGEERRFRGHDCYGANGVDGSWT</sequence>
<accession>A0A6N2STK5</accession>
<reference evidence="1" key="1">
    <citation type="submission" date="2019-11" db="EMBL/GenBank/DDBJ databases">
        <authorList>
            <person name="Feng L."/>
        </authorList>
    </citation>
    <scope>NUCLEOTIDE SEQUENCE</scope>
    <source>
        <strain evidence="1">AodontolyticusLFYP35</strain>
    </source>
</reference>